<dbReference type="InterPro" id="IPR011105">
    <property type="entry name" value="Cell_wall_hydrolase_SleB"/>
</dbReference>
<organism evidence="3 4">
    <name type="scientific">Novosphingobium anseongense</name>
    <dbReference type="NCBI Taxonomy" id="3133436"/>
    <lineage>
        <taxon>Bacteria</taxon>
        <taxon>Pseudomonadati</taxon>
        <taxon>Pseudomonadota</taxon>
        <taxon>Alphaproteobacteria</taxon>
        <taxon>Sphingomonadales</taxon>
        <taxon>Sphingomonadaceae</taxon>
        <taxon>Novosphingobium</taxon>
    </lineage>
</organism>
<keyword evidence="4" id="KW-1185">Reference proteome</keyword>
<proteinExistence type="predicted"/>
<dbReference type="Proteomes" id="UP001361239">
    <property type="component" value="Unassembled WGS sequence"/>
</dbReference>
<dbReference type="Gene3D" id="1.10.10.2520">
    <property type="entry name" value="Cell wall hydrolase SleB, domain 1"/>
    <property type="match status" value="1"/>
</dbReference>
<gene>
    <name evidence="3" type="ORF">WG901_14145</name>
</gene>
<reference evidence="3 4" key="1">
    <citation type="submission" date="2024-03" db="EMBL/GenBank/DDBJ databases">
        <authorList>
            <person name="Jo J.-H."/>
        </authorList>
    </citation>
    <scope>NUCLEOTIDE SEQUENCE [LARGE SCALE GENOMIC DNA]</scope>
    <source>
        <strain evidence="3 4">PS1R-30</strain>
    </source>
</reference>
<evidence type="ECO:0000259" key="2">
    <source>
        <dbReference type="Pfam" id="PF07486"/>
    </source>
</evidence>
<feature type="domain" description="Cell wall hydrolase SleB" evidence="2">
    <location>
        <begin position="88"/>
        <end position="197"/>
    </location>
</feature>
<name>A0ABU8RXG9_9SPHN</name>
<sequence length="362" mass="38188">MPDRTGISARGAGPTATVSTKAPPLLPPVETLEILPIGPDAARAQNERQPFATGPIALARPFVFRGDAQARSRARDCLAAGAWYEAGNDAIGQSSVVQVILNRARHPAFPADICSTVFQGSERRTGCQFSFTCDGSMARRRPSPAQWIKAQALAENALSGFVDPRVGVATHYHTDWVVAKWSPKMEKLTQVGTHLFFRWPGSFGRPQAFARHTFAVEASEPLMAALSPAHASGSAPQVAGLAAVPTPASREATDYAAQGKNFPKDVGSGTRALASHSVVRRDPAGGKFVMRVSGSAGASSYALSALALCRGLATCEVLATRDASAGTASTALAFRYRRIAGGDETAQWDCKVSPRPNTSQCL</sequence>
<accession>A0ABU8RXG9</accession>
<dbReference type="InterPro" id="IPR042047">
    <property type="entry name" value="SleB_dom1"/>
</dbReference>
<comment type="caution">
    <text evidence="3">The sequence shown here is derived from an EMBL/GenBank/DDBJ whole genome shotgun (WGS) entry which is preliminary data.</text>
</comment>
<dbReference type="RefSeq" id="WP_339587741.1">
    <property type="nucleotide sequence ID" value="NZ_JBBHJZ010000003.1"/>
</dbReference>
<evidence type="ECO:0000313" key="3">
    <source>
        <dbReference type="EMBL" id="MEJ5977786.1"/>
    </source>
</evidence>
<keyword evidence="3" id="KW-0378">Hydrolase</keyword>
<protein>
    <submittedName>
        <fullName evidence="3">Cell wall hydrolase</fullName>
    </submittedName>
</protein>
<feature type="region of interest" description="Disordered" evidence="1">
    <location>
        <begin position="1"/>
        <end position="23"/>
    </location>
</feature>
<dbReference type="Pfam" id="PF07486">
    <property type="entry name" value="Hydrolase_2"/>
    <property type="match status" value="1"/>
</dbReference>
<evidence type="ECO:0000313" key="4">
    <source>
        <dbReference type="Proteomes" id="UP001361239"/>
    </source>
</evidence>
<evidence type="ECO:0000256" key="1">
    <source>
        <dbReference type="SAM" id="MobiDB-lite"/>
    </source>
</evidence>
<dbReference type="EMBL" id="JBBHJZ010000003">
    <property type="protein sequence ID" value="MEJ5977786.1"/>
    <property type="molecule type" value="Genomic_DNA"/>
</dbReference>
<dbReference type="GO" id="GO:0016787">
    <property type="term" value="F:hydrolase activity"/>
    <property type="evidence" value="ECO:0007669"/>
    <property type="project" value="UniProtKB-KW"/>
</dbReference>